<comment type="caution">
    <text evidence="2">The sequence shown here is derived from an EMBL/GenBank/DDBJ whole genome shotgun (WGS) entry which is preliminary data.</text>
</comment>
<keyword evidence="1" id="KW-1133">Transmembrane helix</keyword>
<keyword evidence="1" id="KW-0472">Membrane</keyword>
<dbReference type="Proteomes" id="UP001396334">
    <property type="component" value="Unassembled WGS sequence"/>
</dbReference>
<protein>
    <submittedName>
        <fullName evidence="2">Uncharacterized protein</fullName>
    </submittedName>
</protein>
<organism evidence="2 3">
    <name type="scientific">Hibiscus sabdariffa</name>
    <name type="common">roselle</name>
    <dbReference type="NCBI Taxonomy" id="183260"/>
    <lineage>
        <taxon>Eukaryota</taxon>
        <taxon>Viridiplantae</taxon>
        <taxon>Streptophyta</taxon>
        <taxon>Embryophyta</taxon>
        <taxon>Tracheophyta</taxon>
        <taxon>Spermatophyta</taxon>
        <taxon>Magnoliopsida</taxon>
        <taxon>eudicotyledons</taxon>
        <taxon>Gunneridae</taxon>
        <taxon>Pentapetalae</taxon>
        <taxon>rosids</taxon>
        <taxon>malvids</taxon>
        <taxon>Malvales</taxon>
        <taxon>Malvaceae</taxon>
        <taxon>Malvoideae</taxon>
        <taxon>Hibiscus</taxon>
    </lineage>
</organism>
<reference evidence="2 3" key="1">
    <citation type="journal article" date="2024" name="G3 (Bethesda)">
        <title>Genome assembly of Hibiscus sabdariffa L. provides insights into metabolisms of medicinal natural products.</title>
        <authorList>
            <person name="Kim T."/>
        </authorList>
    </citation>
    <scope>NUCLEOTIDE SEQUENCE [LARGE SCALE GENOMIC DNA]</scope>
    <source>
        <strain evidence="2">TK-2024</strain>
        <tissue evidence="2">Old leaves</tissue>
    </source>
</reference>
<keyword evidence="3" id="KW-1185">Reference proteome</keyword>
<name>A0ABR1ZE26_9ROSI</name>
<gene>
    <name evidence="2" type="ORF">V6N11_013255</name>
</gene>
<dbReference type="PANTHER" id="PTHR36043">
    <property type="entry name" value="2,3-BISPHOSPHOGLYCERATE-INDEPENDENT PHOSPHOGLYCERATE MUTASE"/>
    <property type="match status" value="1"/>
</dbReference>
<keyword evidence="1" id="KW-0812">Transmembrane</keyword>
<sequence>MKLEREEKRRKKCKRLIHRVRGCGQRPRRLVVNSNCRKFAQMVRNNIPRIQSGGSIERLQIALLKWRTLERRRMAKMQQLKAHRSKGKRMSFEESRCNWEEQISLEMQIMDVQAGIKSLTSNSKSNGFWTTSQKSVSSTYPRSCLKILCSKKDSNGDNKGDKFSTDWDKAWSNFKKQSKKSLFSGFSPNKYVTWNPKQSNYPLSEEVDPIKRTERSSLSLWTGPGFTLVGAIVIVSFLLLYTILAPVK</sequence>
<dbReference type="EMBL" id="JBBPBN010001400">
    <property type="protein sequence ID" value="KAK8478316.1"/>
    <property type="molecule type" value="Genomic_DNA"/>
</dbReference>
<feature type="transmembrane region" description="Helical" evidence="1">
    <location>
        <begin position="220"/>
        <end position="244"/>
    </location>
</feature>
<evidence type="ECO:0000256" key="1">
    <source>
        <dbReference type="SAM" id="Phobius"/>
    </source>
</evidence>
<proteinExistence type="predicted"/>
<evidence type="ECO:0000313" key="3">
    <source>
        <dbReference type="Proteomes" id="UP001396334"/>
    </source>
</evidence>
<evidence type="ECO:0000313" key="2">
    <source>
        <dbReference type="EMBL" id="KAK8478316.1"/>
    </source>
</evidence>
<accession>A0ABR1ZE26</accession>
<dbReference type="PANTHER" id="PTHR36043:SF1">
    <property type="entry name" value="2,3-BISPHOSPHOGLYCERATE-INDEPENDENT PHOSPHOGLYCERATE MUTASE"/>
    <property type="match status" value="1"/>
</dbReference>